<feature type="domain" description="SAM-dependent MTase TRM10-type" evidence="5">
    <location>
        <begin position="26"/>
        <end position="235"/>
    </location>
</feature>
<organism evidence="6 7">
    <name type="scientific">Triparma laevis f. longispina</name>
    <dbReference type="NCBI Taxonomy" id="1714387"/>
    <lineage>
        <taxon>Eukaryota</taxon>
        <taxon>Sar</taxon>
        <taxon>Stramenopiles</taxon>
        <taxon>Ochrophyta</taxon>
        <taxon>Bolidophyceae</taxon>
        <taxon>Parmales</taxon>
        <taxon>Triparmaceae</taxon>
        <taxon>Triparma</taxon>
    </lineage>
</organism>
<keyword evidence="1" id="KW-0489">Methyltransferase</keyword>
<dbReference type="GO" id="GO:0008168">
    <property type="term" value="F:methyltransferase activity"/>
    <property type="evidence" value="ECO:0007669"/>
    <property type="project" value="UniProtKB-KW"/>
</dbReference>
<gene>
    <name evidence="6" type="ORF">TrLO_g6925</name>
</gene>
<dbReference type="OrthoDB" id="278300at2759"/>
<dbReference type="PROSITE" id="PS51675">
    <property type="entry name" value="SAM_MT_TRM10"/>
    <property type="match status" value="1"/>
</dbReference>
<keyword evidence="7" id="KW-1185">Reference proteome</keyword>
<feature type="region of interest" description="Disordered" evidence="4">
    <location>
        <begin position="1"/>
        <end position="23"/>
    </location>
</feature>
<dbReference type="AlphaFoldDB" id="A0A9W7BYS5"/>
<name>A0A9W7BYS5_9STRA</name>
<evidence type="ECO:0000256" key="3">
    <source>
        <dbReference type="ARBA" id="ARBA00022691"/>
    </source>
</evidence>
<evidence type="ECO:0000256" key="2">
    <source>
        <dbReference type="ARBA" id="ARBA00022679"/>
    </source>
</evidence>
<dbReference type="InterPro" id="IPR028564">
    <property type="entry name" value="MT_TRM10-typ"/>
</dbReference>
<dbReference type="GO" id="GO:0032259">
    <property type="term" value="P:methylation"/>
    <property type="evidence" value="ECO:0007669"/>
    <property type="project" value="UniProtKB-KW"/>
</dbReference>
<reference evidence="7" key="1">
    <citation type="journal article" date="2023" name="Commun. Biol.">
        <title>Genome analysis of Parmales, the sister group of diatoms, reveals the evolutionary specialization of diatoms from phago-mixotrophs to photoautotrophs.</title>
        <authorList>
            <person name="Ban H."/>
            <person name="Sato S."/>
            <person name="Yoshikawa S."/>
            <person name="Yamada K."/>
            <person name="Nakamura Y."/>
            <person name="Ichinomiya M."/>
            <person name="Sato N."/>
            <person name="Blanc-Mathieu R."/>
            <person name="Endo H."/>
            <person name="Kuwata A."/>
            <person name="Ogata H."/>
        </authorList>
    </citation>
    <scope>NUCLEOTIDE SEQUENCE [LARGE SCALE GENOMIC DNA]</scope>
    <source>
        <strain evidence="7">NIES 3700</strain>
    </source>
</reference>
<evidence type="ECO:0000256" key="1">
    <source>
        <dbReference type="ARBA" id="ARBA00022603"/>
    </source>
</evidence>
<accession>A0A9W7BYS5</accession>
<evidence type="ECO:0000313" key="6">
    <source>
        <dbReference type="EMBL" id="GMH99027.1"/>
    </source>
</evidence>
<dbReference type="Proteomes" id="UP001165122">
    <property type="component" value="Unassembled WGS sequence"/>
</dbReference>
<keyword evidence="2" id="KW-0808">Transferase</keyword>
<sequence length="236" mass="26582">MSALSSTDPPTTDTTPTNTTPLPDLSTLMIISSPLNLLIDVHYPFPLAPRPRKERVNALSKQIYNFLLSHSQWSSTCTLQIWGTEENVKLIETRLNKLIDNEPTLKTTENLLTYNVGDIIFPEHTPNESSPTSKIYLSPDSPNPLTSLPSSLIIGGLIDRTITPNRSLTRSSSHPHAHLPLNKLNLEGLESDEPLNVDTCLEMCALWKEYDDFEKGGREAMERHEVRHPNRRIHKT</sequence>
<comment type="caution">
    <text evidence="6">The sequence shown here is derived from an EMBL/GenBank/DDBJ whole genome shotgun (WGS) entry which is preliminary data.</text>
</comment>
<proteinExistence type="predicted"/>
<protein>
    <recommendedName>
        <fullName evidence="5">SAM-dependent MTase TRM10-type domain-containing protein</fullName>
    </recommendedName>
</protein>
<keyword evidence="3" id="KW-0949">S-adenosyl-L-methionine</keyword>
<dbReference type="InterPro" id="IPR038459">
    <property type="entry name" value="MT_TRM10-typ_sf"/>
</dbReference>
<evidence type="ECO:0000256" key="4">
    <source>
        <dbReference type="SAM" id="MobiDB-lite"/>
    </source>
</evidence>
<evidence type="ECO:0000259" key="5">
    <source>
        <dbReference type="PROSITE" id="PS51675"/>
    </source>
</evidence>
<dbReference type="EMBL" id="BRXW01000002">
    <property type="protein sequence ID" value="GMH99027.1"/>
    <property type="molecule type" value="Genomic_DNA"/>
</dbReference>
<dbReference type="Gene3D" id="3.40.1280.30">
    <property type="match status" value="1"/>
</dbReference>
<evidence type="ECO:0000313" key="7">
    <source>
        <dbReference type="Proteomes" id="UP001165122"/>
    </source>
</evidence>